<reference evidence="5" key="2">
    <citation type="journal article" date="2018" name="BMC Genomics">
        <title>Whole genome sequencing and function prediction of 133 gut anaerobes isolated from chicken caecum in pure cultures.</title>
        <authorList>
            <person name="Medvecky M."/>
            <person name="Cejkova D."/>
            <person name="Polansky O."/>
            <person name="Karasova D."/>
            <person name="Kubasova T."/>
            <person name="Cizek A."/>
            <person name="Rychlik I."/>
        </authorList>
    </citation>
    <scope>NUCLEOTIDE SEQUENCE</scope>
    <source>
        <strain evidence="5">An109</strain>
    </source>
</reference>
<dbReference type="SUPFAM" id="SSF49464">
    <property type="entry name" value="Carboxypeptidase regulatory domain-like"/>
    <property type="match status" value="1"/>
</dbReference>
<keyword evidence="1" id="KW-0813">Transport</keyword>
<keyword evidence="1" id="KW-0998">Cell outer membrane</keyword>
<dbReference type="InterPro" id="IPR012910">
    <property type="entry name" value="Plug_dom"/>
</dbReference>
<evidence type="ECO:0000313" key="6">
    <source>
        <dbReference type="Proteomes" id="UP000196036"/>
    </source>
</evidence>
<protein>
    <submittedName>
        <fullName evidence="5">SusC/RagA family protein</fullName>
    </submittedName>
    <submittedName>
        <fullName evidence="4">TonB-dependent receptor</fullName>
    </submittedName>
</protein>
<dbReference type="InterPro" id="IPR008969">
    <property type="entry name" value="CarboxyPept-like_regulatory"/>
</dbReference>
<proteinExistence type="inferred from homology"/>
<dbReference type="Proteomes" id="UP000434604">
    <property type="component" value="Unassembled WGS sequence"/>
</dbReference>
<feature type="chain" id="PRO_5041531661" evidence="2">
    <location>
        <begin position="21"/>
        <end position="1041"/>
    </location>
</feature>
<keyword evidence="2" id="KW-0732">Signal</keyword>
<evidence type="ECO:0000313" key="4">
    <source>
        <dbReference type="EMBL" id="KAB6150288.1"/>
    </source>
</evidence>
<accession>A0A1Y4UWF3</accession>
<dbReference type="InterPro" id="IPR018247">
    <property type="entry name" value="EF_Hand_1_Ca_BS"/>
</dbReference>
<keyword evidence="1" id="KW-1134">Transmembrane beta strand</keyword>
<dbReference type="RefSeq" id="WP_087319058.1">
    <property type="nucleotide sequence ID" value="NZ_JAQKCY010000012.1"/>
</dbReference>
<dbReference type="Proteomes" id="UP000196036">
    <property type="component" value="Unassembled WGS sequence"/>
</dbReference>
<dbReference type="FunFam" id="2.60.40.1120:FF:000003">
    <property type="entry name" value="Outer membrane protein Omp121"/>
    <property type="match status" value="1"/>
</dbReference>
<sequence length="1041" mass="117036">MKKITILCILLLCVVTGTMAQKTVTVSGIVSDSNKEPLIGVNIIVKDVPGLGAITDINGKYTIKVEPYNRLVFSYIGYKTQEVLIKEQRSVNIKMEEDVATTIDEVVITGTGAQRKLVQTGAITTVDMEHLMANPSSSVVNALAGNVAGVLARQTSGQPGQNVSEFWIRGISTFGAGTGAYILVDGFERSMDEINIEDIQDFSILKDASATAIYGSKGANGVVLINTKHGKSGKIKIDIKAQTTYNMRTITPEFEDGISYANLLNESRITRNYEPVYQPEELEILKNGLDPDLYPNVDWMDLLLRKGSWQHRVNLNLSGGGSTARYYASISYLDEEGMYNTDKALKDDYNTNANYRRYNYRLNTDIDITKTTLLKLGVSGWLSKRNSPGLGDADVWGELFGYTAIRTPLLYSNGRVPAVGTGNKTNPWVAATQTGFNENWENVIQTNITLEQNLKFITKGLKFVGRFGYDTYNNNHINRRKWPEQWSAERSRDENGNLVFKKISDSSNMHQESGSSGNRREFLDMMLNWERGFKAHHLNATLKYTQDSYIKTQDLGDDLKNGVNRRNQGLAGRIAYNWNYRYFVDFNFGYNGSENFAKGHRFGFFPAYSLAWNIAEESFIKKNWKWMGMFKVRFSYGKVGNDKIRHNNADVRFPYLYAIGEGNSYDWANYGSSYGFTGLTYTELASDQVSWEVATKKDLGVDLALFDDKFKLTVDYFDESRSGIFMQRQYLPGMIGLQGKSPFANVGKVNSKGFDGNFSFKQRFNQVSLTVRGNMTYSKNEIIERDEANNVYPYQMQKGYRVNQNKGLIALGLFKDYDDIRNSPTQKYGPVMPGDIKYKDVNGDGVVDDNDIVAVGATNRPNLIYGLGLSVKWKGLDVNLHFQGAGKSQFFLSGKCIRAFSEGQWGNIIKGTLDNRWVDADTAEKLGIAANEDPNATFPRLSYTDQGNGNTTIYAYTNNYRNSTYWLRDGSYVRLKTVDIGYTLPKALVNKIHFNNVRIFLTGTNLLTWSSFKLWDPEMGSNNGEKYPLSKSVTLGLSVNL</sequence>
<keyword evidence="1" id="KW-0472">Membrane</keyword>
<dbReference type="EMBL" id="NFLW01000068">
    <property type="protein sequence ID" value="OUQ62170.1"/>
    <property type="molecule type" value="Genomic_DNA"/>
</dbReference>
<dbReference type="InterPro" id="IPR023996">
    <property type="entry name" value="TonB-dep_OMP_SusC/RagA"/>
</dbReference>
<dbReference type="PROSITE" id="PS52016">
    <property type="entry name" value="TONB_DEPENDENT_REC_3"/>
    <property type="match status" value="1"/>
</dbReference>
<reference evidence="4 7" key="3">
    <citation type="journal article" date="2019" name="Nat. Med.">
        <title>A library of human gut bacterial isolates paired with longitudinal multiomics data enables mechanistic microbiome research.</title>
        <authorList>
            <person name="Poyet M."/>
            <person name="Groussin M."/>
            <person name="Gibbons S.M."/>
            <person name="Avila-Pacheco J."/>
            <person name="Jiang X."/>
            <person name="Kearney S.M."/>
            <person name="Perrotta A.R."/>
            <person name="Berdy B."/>
            <person name="Zhao S."/>
            <person name="Lieberman T.D."/>
            <person name="Swanson P.K."/>
            <person name="Smith M."/>
            <person name="Roesemann S."/>
            <person name="Alexander J.E."/>
            <person name="Rich S.A."/>
            <person name="Livny J."/>
            <person name="Vlamakis H."/>
            <person name="Clish C."/>
            <person name="Bullock K."/>
            <person name="Deik A."/>
            <person name="Scott J."/>
            <person name="Pierce K.A."/>
            <person name="Xavier R.J."/>
            <person name="Alm E.J."/>
        </authorList>
    </citation>
    <scope>NUCLEOTIDE SEQUENCE [LARGE SCALE GENOMIC DNA]</scope>
    <source>
        <strain evidence="4 7">BIOML-A58</strain>
    </source>
</reference>
<dbReference type="InterPro" id="IPR023997">
    <property type="entry name" value="TonB-dep_OMP_SusC/RagA_CS"/>
</dbReference>
<comment type="caution">
    <text evidence="5">The sequence shown here is derived from an EMBL/GenBank/DDBJ whole genome shotgun (WGS) entry which is preliminary data.</text>
</comment>
<gene>
    <name evidence="5" type="ORF">B5E52_21755</name>
    <name evidence="4" type="ORF">GA398_00580</name>
</gene>
<reference evidence="6" key="1">
    <citation type="submission" date="2017-04" db="EMBL/GenBank/DDBJ databases">
        <title>Function of individual gut microbiota members based on whole genome sequencing of pure cultures obtained from chicken caecum.</title>
        <authorList>
            <person name="Medvecky M."/>
            <person name="Cejkova D."/>
            <person name="Polansky O."/>
            <person name="Karasova D."/>
            <person name="Kubasova T."/>
            <person name="Cizek A."/>
            <person name="Rychlik I."/>
        </authorList>
    </citation>
    <scope>NUCLEOTIDE SEQUENCE [LARGE SCALE GENOMIC DNA]</scope>
    <source>
        <strain evidence="6">An109</strain>
    </source>
</reference>
<evidence type="ECO:0000259" key="3">
    <source>
        <dbReference type="Pfam" id="PF07715"/>
    </source>
</evidence>
<dbReference type="Pfam" id="PF07715">
    <property type="entry name" value="Plug"/>
    <property type="match status" value="1"/>
</dbReference>
<comment type="subcellular location">
    <subcellularLocation>
        <location evidence="1">Cell outer membrane</location>
        <topology evidence="1">Multi-pass membrane protein</topology>
    </subcellularLocation>
</comment>
<dbReference type="Gene3D" id="2.170.130.10">
    <property type="entry name" value="TonB-dependent receptor, plug domain"/>
    <property type="match status" value="1"/>
</dbReference>
<dbReference type="NCBIfam" id="TIGR04056">
    <property type="entry name" value="OMP_RagA_SusC"/>
    <property type="match status" value="1"/>
</dbReference>
<dbReference type="GO" id="GO:0009279">
    <property type="term" value="C:cell outer membrane"/>
    <property type="evidence" value="ECO:0007669"/>
    <property type="project" value="UniProtKB-SubCell"/>
</dbReference>
<evidence type="ECO:0000256" key="1">
    <source>
        <dbReference type="PROSITE-ProRule" id="PRU01360"/>
    </source>
</evidence>
<dbReference type="AlphaFoldDB" id="A0A1Y4UWF3"/>
<dbReference type="Gene3D" id="2.60.40.1120">
    <property type="entry name" value="Carboxypeptidase-like, regulatory domain"/>
    <property type="match status" value="1"/>
</dbReference>
<dbReference type="SUPFAM" id="SSF56935">
    <property type="entry name" value="Porins"/>
    <property type="match status" value="1"/>
</dbReference>
<dbReference type="InterPro" id="IPR039426">
    <property type="entry name" value="TonB-dep_rcpt-like"/>
</dbReference>
<evidence type="ECO:0000313" key="7">
    <source>
        <dbReference type="Proteomes" id="UP000434604"/>
    </source>
</evidence>
<organism evidence="5 6">
    <name type="scientific">Bacteroides xylanisolvens</name>
    <dbReference type="NCBI Taxonomy" id="371601"/>
    <lineage>
        <taxon>Bacteria</taxon>
        <taxon>Pseudomonadati</taxon>
        <taxon>Bacteroidota</taxon>
        <taxon>Bacteroidia</taxon>
        <taxon>Bacteroidales</taxon>
        <taxon>Bacteroidaceae</taxon>
        <taxon>Bacteroides</taxon>
    </lineage>
</organism>
<dbReference type="FunFam" id="2.170.130.10:FF:000003">
    <property type="entry name" value="SusC/RagA family TonB-linked outer membrane protein"/>
    <property type="match status" value="1"/>
</dbReference>
<evidence type="ECO:0000256" key="2">
    <source>
        <dbReference type="SAM" id="SignalP"/>
    </source>
</evidence>
<evidence type="ECO:0000313" key="5">
    <source>
        <dbReference type="EMBL" id="OUQ62170.1"/>
    </source>
</evidence>
<dbReference type="Pfam" id="PF13715">
    <property type="entry name" value="CarbopepD_reg_2"/>
    <property type="match status" value="1"/>
</dbReference>
<feature type="signal peptide" evidence="2">
    <location>
        <begin position="1"/>
        <end position="20"/>
    </location>
</feature>
<dbReference type="EMBL" id="WDED01000001">
    <property type="protein sequence ID" value="KAB6150288.1"/>
    <property type="molecule type" value="Genomic_DNA"/>
</dbReference>
<comment type="similarity">
    <text evidence="1">Belongs to the TonB-dependent receptor family.</text>
</comment>
<feature type="domain" description="TonB-dependent receptor plug" evidence="3">
    <location>
        <begin position="119"/>
        <end position="222"/>
    </location>
</feature>
<dbReference type="NCBIfam" id="TIGR04057">
    <property type="entry name" value="SusC_RagA_signa"/>
    <property type="match status" value="1"/>
</dbReference>
<name>A0A1Y4UWF3_9BACE</name>
<keyword evidence="1" id="KW-0812">Transmembrane</keyword>
<keyword evidence="4" id="KW-0675">Receptor</keyword>
<dbReference type="PROSITE" id="PS00018">
    <property type="entry name" value="EF_HAND_1"/>
    <property type="match status" value="1"/>
</dbReference>
<dbReference type="InterPro" id="IPR037066">
    <property type="entry name" value="Plug_dom_sf"/>
</dbReference>